<dbReference type="Gene3D" id="1.10.3210.40">
    <property type="match status" value="1"/>
</dbReference>
<name>A0A4Y9RVQ4_9BURK</name>
<sequence length="508" mass="54764">MFARGPSHARSAPTPGHGTAGATGADLGRRVEAVEPTALLALNADLLQRIELAFGLDVASFKATVHPIIESLARFVNNLPAKASPPFAHDGGMFRLGLLIGFFALQGTDGQIFSGAATITERRTLDERWRLAVFAAGVCAEMYRAYDLLRVSDSARATWSPHSMCLTDWLAKRDAAYLTWSGSTCEHTATALFSVPHVLPPAILEYFRSGPEKVTAHMLASIAGVATWRSRNLISLLVRDASLAVFDHEQRQLAGAEEPLHTGSHWTGPIVQALQRLANTNATWRPDTAKSRVIHTVDGTYLAWPGFAQDVIGVFEREGLSAMPRHPDDILALLLHSQIIVRGPDGSPYWPLTRSEESSPLLTVKLANPDLLRTLAGSETVPIASAGGNDIDPAPKAQPSDSACCRLQAPLRLHQTVAAGLQRALDELLAHGAQTNLQVHRDGMVVTDSLFTSLRLDPLTAFRSLSEAGMLVRGTDGEILRVQVTGHNPGVVVARKFIVNLPMPEDAC</sequence>
<reference evidence="3 4" key="1">
    <citation type="submission" date="2019-03" db="EMBL/GenBank/DDBJ databases">
        <title>Draft Genome Sequence of Massilia arenosa sp. nov., a Novel Massilia Species Isolated from a Sandy-loam Maize Soil.</title>
        <authorList>
            <person name="Raths R."/>
            <person name="Peta V."/>
            <person name="Bucking H."/>
        </authorList>
    </citation>
    <scope>NUCLEOTIDE SEQUENCE [LARGE SCALE GENOMIC DNA]</scope>
    <source>
        <strain evidence="3 4">MC02</strain>
    </source>
</reference>
<evidence type="ECO:0000259" key="2">
    <source>
        <dbReference type="Pfam" id="PF07514"/>
    </source>
</evidence>
<proteinExistence type="predicted"/>
<dbReference type="NCBIfam" id="NF041494">
    <property type="entry name" value="MobH"/>
    <property type="match status" value="1"/>
</dbReference>
<evidence type="ECO:0000256" key="1">
    <source>
        <dbReference type="SAM" id="MobiDB-lite"/>
    </source>
</evidence>
<dbReference type="OrthoDB" id="6190309at2"/>
<evidence type="ECO:0000313" key="3">
    <source>
        <dbReference type="EMBL" id="TFW13377.1"/>
    </source>
</evidence>
<feature type="compositionally biased region" description="Low complexity" evidence="1">
    <location>
        <begin position="12"/>
        <end position="24"/>
    </location>
</feature>
<protein>
    <recommendedName>
        <fullName evidence="2">Uncharacterized domain-containing protein</fullName>
    </recommendedName>
</protein>
<dbReference type="RefSeq" id="WP_135208970.1">
    <property type="nucleotide sequence ID" value="NZ_SPVF01000252.1"/>
</dbReference>
<keyword evidence="4" id="KW-1185">Reference proteome</keyword>
<feature type="region of interest" description="Disordered" evidence="1">
    <location>
        <begin position="1"/>
        <end position="24"/>
    </location>
</feature>
<dbReference type="InterPro" id="IPR011119">
    <property type="entry name" value="Unchr_helicase_relaxase_TraI"/>
</dbReference>
<dbReference type="EMBL" id="SPVF01000252">
    <property type="protein sequence ID" value="TFW13377.1"/>
    <property type="molecule type" value="Genomic_DNA"/>
</dbReference>
<organism evidence="3 4">
    <name type="scientific">Zemynaea arenosa</name>
    <dbReference type="NCBI Taxonomy" id="2561931"/>
    <lineage>
        <taxon>Bacteria</taxon>
        <taxon>Pseudomonadati</taxon>
        <taxon>Pseudomonadota</taxon>
        <taxon>Betaproteobacteria</taxon>
        <taxon>Burkholderiales</taxon>
        <taxon>Oxalobacteraceae</taxon>
        <taxon>Telluria group</taxon>
        <taxon>Zemynaea</taxon>
    </lineage>
</organism>
<feature type="domain" description="Uncharacterised" evidence="2">
    <location>
        <begin position="34"/>
        <end position="347"/>
    </location>
</feature>
<dbReference type="Proteomes" id="UP000298438">
    <property type="component" value="Unassembled WGS sequence"/>
</dbReference>
<gene>
    <name evidence="3" type="ORF">E4L96_19970</name>
</gene>
<dbReference type="Pfam" id="PF07514">
    <property type="entry name" value="TraI_2"/>
    <property type="match status" value="1"/>
</dbReference>
<comment type="caution">
    <text evidence="3">The sequence shown here is derived from an EMBL/GenBank/DDBJ whole genome shotgun (WGS) entry which is preliminary data.</text>
</comment>
<evidence type="ECO:0000313" key="4">
    <source>
        <dbReference type="Proteomes" id="UP000298438"/>
    </source>
</evidence>
<accession>A0A4Y9RVQ4</accession>
<dbReference type="AlphaFoldDB" id="A0A4Y9RVQ4"/>